<dbReference type="Gene3D" id="3.30.40.10">
    <property type="entry name" value="Zinc/RING finger domain, C3HC4 (zinc finger)"/>
    <property type="match status" value="1"/>
</dbReference>
<proteinExistence type="predicted"/>
<keyword evidence="5" id="KW-0808">Transferase</keyword>
<keyword evidence="7" id="KW-0479">Metal-binding</keyword>
<reference evidence="16" key="1">
    <citation type="submission" date="2022-11" db="EMBL/GenBank/DDBJ databases">
        <authorList>
            <person name="Morgan W.R."/>
            <person name="Tartar A."/>
        </authorList>
    </citation>
    <scope>NUCLEOTIDE SEQUENCE</scope>
    <source>
        <strain evidence="16">ARSEF 373</strain>
    </source>
</reference>
<comment type="subcellular location">
    <subcellularLocation>
        <location evidence="2">Membrane</location>
        <topology evidence="2">Single-pass membrane protein</topology>
    </subcellularLocation>
</comment>
<dbReference type="GO" id="GO:0031090">
    <property type="term" value="C:organelle membrane"/>
    <property type="evidence" value="ECO:0007669"/>
    <property type="project" value="UniProtKB-ARBA"/>
</dbReference>
<keyword evidence="13 14" id="KW-0472">Membrane</keyword>
<evidence type="ECO:0000256" key="7">
    <source>
        <dbReference type="ARBA" id="ARBA00022723"/>
    </source>
</evidence>
<reference evidence="16" key="2">
    <citation type="journal article" date="2023" name="Microbiol Resour">
        <title>Decontamination and Annotation of the Draft Genome Sequence of the Oomycete Lagenidium giganteum ARSEF 373.</title>
        <authorList>
            <person name="Morgan W.R."/>
            <person name="Tartar A."/>
        </authorList>
    </citation>
    <scope>NUCLEOTIDE SEQUENCE</scope>
    <source>
        <strain evidence="16">ARSEF 373</strain>
    </source>
</reference>
<evidence type="ECO:0000256" key="12">
    <source>
        <dbReference type="ARBA" id="ARBA00022989"/>
    </source>
</evidence>
<dbReference type="GO" id="GO:0061630">
    <property type="term" value="F:ubiquitin protein ligase activity"/>
    <property type="evidence" value="ECO:0007669"/>
    <property type="project" value="UniProtKB-EC"/>
</dbReference>
<evidence type="ECO:0000256" key="8">
    <source>
        <dbReference type="ARBA" id="ARBA00022737"/>
    </source>
</evidence>
<dbReference type="EMBL" id="DAKRPA010000185">
    <property type="protein sequence ID" value="DAZ95896.1"/>
    <property type="molecule type" value="Genomic_DNA"/>
</dbReference>
<keyword evidence="17" id="KW-1185">Reference proteome</keyword>
<feature type="transmembrane region" description="Helical" evidence="14">
    <location>
        <begin position="209"/>
        <end position="237"/>
    </location>
</feature>
<dbReference type="PANTHER" id="PTHR11685">
    <property type="entry name" value="RBR FAMILY RING FINGER AND IBR DOMAIN-CONTAINING"/>
    <property type="match status" value="1"/>
</dbReference>
<dbReference type="PROSITE" id="PS51873">
    <property type="entry name" value="TRIAD"/>
    <property type="match status" value="1"/>
</dbReference>
<dbReference type="SUPFAM" id="SSF57850">
    <property type="entry name" value="RING/U-box"/>
    <property type="match status" value="1"/>
</dbReference>
<comment type="catalytic activity">
    <reaction evidence="1">
        <text>[E2 ubiquitin-conjugating enzyme]-S-ubiquitinyl-L-cysteine + [acceptor protein]-L-lysine = [E2 ubiquitin-conjugating enzyme]-L-cysteine + [acceptor protein]-N(6)-ubiquitinyl-L-lysine.</text>
        <dbReference type="EC" id="2.3.2.31"/>
    </reaction>
</comment>
<feature type="domain" description="RING-type" evidence="15">
    <location>
        <begin position="11"/>
        <end position="252"/>
    </location>
</feature>
<keyword evidence="9" id="KW-0863">Zinc-finger</keyword>
<dbReference type="GO" id="GO:0005737">
    <property type="term" value="C:cytoplasm"/>
    <property type="evidence" value="ECO:0007669"/>
    <property type="project" value="UniProtKB-ARBA"/>
</dbReference>
<name>A0AAV2YNZ5_9STRA</name>
<keyword evidence="10" id="KW-0833">Ubl conjugation pathway</keyword>
<dbReference type="InterPro" id="IPR031127">
    <property type="entry name" value="E3_UB_ligase_RBR"/>
</dbReference>
<evidence type="ECO:0000256" key="1">
    <source>
        <dbReference type="ARBA" id="ARBA00001798"/>
    </source>
</evidence>
<accession>A0AAV2YNZ5</accession>
<evidence type="ECO:0000313" key="16">
    <source>
        <dbReference type="EMBL" id="DAZ95896.1"/>
    </source>
</evidence>
<dbReference type="GO" id="GO:0008270">
    <property type="term" value="F:zinc ion binding"/>
    <property type="evidence" value="ECO:0007669"/>
    <property type="project" value="UniProtKB-KW"/>
</dbReference>
<dbReference type="AlphaFoldDB" id="A0AAV2YNZ5"/>
<dbReference type="InterPro" id="IPR044066">
    <property type="entry name" value="TRIAD_supradom"/>
</dbReference>
<evidence type="ECO:0000256" key="3">
    <source>
        <dbReference type="ARBA" id="ARBA00004906"/>
    </source>
</evidence>
<keyword evidence="11" id="KW-0862">Zinc</keyword>
<dbReference type="InterPro" id="IPR002867">
    <property type="entry name" value="IBR_dom"/>
</dbReference>
<evidence type="ECO:0000256" key="6">
    <source>
        <dbReference type="ARBA" id="ARBA00022692"/>
    </source>
</evidence>
<dbReference type="EC" id="2.3.2.31" evidence="4"/>
<evidence type="ECO:0000259" key="15">
    <source>
        <dbReference type="PROSITE" id="PS51873"/>
    </source>
</evidence>
<evidence type="ECO:0000256" key="10">
    <source>
        <dbReference type="ARBA" id="ARBA00022786"/>
    </source>
</evidence>
<dbReference type="FunFam" id="3.30.40.10:FF:000051">
    <property type="entry name" value="RBR-type E3 ubiquitin transferase"/>
    <property type="match status" value="1"/>
</dbReference>
<keyword evidence="8" id="KW-0677">Repeat</keyword>
<evidence type="ECO:0000256" key="2">
    <source>
        <dbReference type="ARBA" id="ARBA00004167"/>
    </source>
</evidence>
<keyword evidence="6 14" id="KW-0812">Transmembrane</keyword>
<dbReference type="Proteomes" id="UP001146120">
    <property type="component" value="Unassembled WGS sequence"/>
</dbReference>
<evidence type="ECO:0000256" key="14">
    <source>
        <dbReference type="SAM" id="Phobius"/>
    </source>
</evidence>
<dbReference type="GO" id="GO:0016567">
    <property type="term" value="P:protein ubiquitination"/>
    <property type="evidence" value="ECO:0007669"/>
    <property type="project" value="InterPro"/>
</dbReference>
<comment type="caution">
    <text evidence="16">The sequence shown here is derived from an EMBL/GenBank/DDBJ whole genome shotgun (WGS) entry which is preliminary data.</text>
</comment>
<organism evidence="16 17">
    <name type="scientific">Lagenidium giganteum</name>
    <dbReference type="NCBI Taxonomy" id="4803"/>
    <lineage>
        <taxon>Eukaryota</taxon>
        <taxon>Sar</taxon>
        <taxon>Stramenopiles</taxon>
        <taxon>Oomycota</taxon>
        <taxon>Peronosporomycetes</taxon>
        <taxon>Pythiales</taxon>
        <taxon>Pythiaceae</taxon>
    </lineage>
</organism>
<evidence type="ECO:0000313" key="17">
    <source>
        <dbReference type="Proteomes" id="UP001146120"/>
    </source>
</evidence>
<sequence>MAAEVAADPLSQLECQICFESSSAPRTWHECSSCRGTFCFNCTRWYVQFKITEGEVSKKKLVCPAPQCQRALTSEEVARVVLPDALAKYEAFLRNQEPGIRFCPRAGCCAVLREPRFSTTRQVKCASCQQESCMRCGGEYHKLPLCRRFEKRFGHWRKHHNCDEEFCWSCLRPWMQHDETLCLPLAFIRSKNPKFGCWAPLRVVTKTTLVGVGLVVGVAGVGVAIVVLPPLVAFHAAKNSYRRWQHRHDPLY</sequence>
<keyword evidence="12 14" id="KW-1133">Transmembrane helix</keyword>
<dbReference type="Pfam" id="PF01485">
    <property type="entry name" value="IBR"/>
    <property type="match status" value="1"/>
</dbReference>
<evidence type="ECO:0000256" key="13">
    <source>
        <dbReference type="ARBA" id="ARBA00023136"/>
    </source>
</evidence>
<evidence type="ECO:0000256" key="4">
    <source>
        <dbReference type="ARBA" id="ARBA00012251"/>
    </source>
</evidence>
<protein>
    <recommendedName>
        <fullName evidence="4">RBR-type E3 ubiquitin transferase</fullName>
        <ecNumber evidence="4">2.3.2.31</ecNumber>
    </recommendedName>
</protein>
<dbReference type="InterPro" id="IPR013083">
    <property type="entry name" value="Znf_RING/FYVE/PHD"/>
</dbReference>
<comment type="pathway">
    <text evidence="3">Protein modification; protein ubiquitination.</text>
</comment>
<evidence type="ECO:0000256" key="5">
    <source>
        <dbReference type="ARBA" id="ARBA00022679"/>
    </source>
</evidence>
<dbReference type="CDD" id="cd20335">
    <property type="entry name" value="BRcat_RBR"/>
    <property type="match status" value="1"/>
</dbReference>
<evidence type="ECO:0000256" key="9">
    <source>
        <dbReference type="ARBA" id="ARBA00022771"/>
    </source>
</evidence>
<evidence type="ECO:0000256" key="11">
    <source>
        <dbReference type="ARBA" id="ARBA00022833"/>
    </source>
</evidence>
<gene>
    <name evidence="16" type="ORF">N0F65_012607</name>
</gene>